<reference evidence="3 4" key="1">
    <citation type="submission" date="2021-01" db="EMBL/GenBank/DDBJ databases">
        <title>Whole genome shotgun sequence of Microbispora corallina NBRC 16416.</title>
        <authorList>
            <person name="Komaki H."/>
            <person name="Tamura T."/>
        </authorList>
    </citation>
    <scope>NUCLEOTIDE SEQUENCE [LARGE SCALE GENOMIC DNA]</scope>
    <source>
        <strain evidence="3 4">NBRC 16416</strain>
    </source>
</reference>
<dbReference type="InterPro" id="IPR035940">
    <property type="entry name" value="CAP_sf"/>
</dbReference>
<dbReference type="InterPro" id="IPR014044">
    <property type="entry name" value="CAP_dom"/>
</dbReference>
<comment type="caution">
    <text evidence="3">The sequence shown here is derived from an EMBL/GenBank/DDBJ whole genome shotgun (WGS) entry which is preliminary data.</text>
</comment>
<feature type="compositionally biased region" description="Low complexity" evidence="1">
    <location>
        <begin position="59"/>
        <end position="69"/>
    </location>
</feature>
<dbReference type="Pfam" id="PF00188">
    <property type="entry name" value="CAP"/>
    <property type="match status" value="1"/>
</dbReference>
<evidence type="ECO:0000259" key="2">
    <source>
        <dbReference type="Pfam" id="PF00188"/>
    </source>
</evidence>
<dbReference type="EMBL" id="BOOC01000027">
    <property type="protein sequence ID" value="GIH42049.1"/>
    <property type="molecule type" value="Genomic_DNA"/>
</dbReference>
<sequence>MWQTPHTRHTLRGPRRGTLMGLLACATAVLLVGVVIGRQTASGSPVDELYLRKSNPQPTSTAKAASAGASRERPPLEHVYRARTPTLDEVPAKIQHRHKPSGTLIDGSGGGPTTNTISPETTGNTSGGDTGTGQFGDMEAQVVSLVNAERAKHGCGPLRVDSRLVRSARVHAEEMAVTNVFGHASPGGGSAWDRMAAAGYANSGAELIARGFSTPSGVVRGWMANGSDRSTLLNCRLVATGVGVGMGVGGLWWTEDFGYS</sequence>
<feature type="region of interest" description="Disordered" evidence="1">
    <location>
        <begin position="95"/>
        <end position="129"/>
    </location>
</feature>
<dbReference type="SUPFAM" id="SSF55797">
    <property type="entry name" value="PR-1-like"/>
    <property type="match status" value="1"/>
</dbReference>
<protein>
    <recommendedName>
        <fullName evidence="2">SCP domain-containing protein</fullName>
    </recommendedName>
</protein>
<dbReference type="PANTHER" id="PTHR31157">
    <property type="entry name" value="SCP DOMAIN-CONTAINING PROTEIN"/>
    <property type="match status" value="1"/>
</dbReference>
<dbReference type="CDD" id="cd05379">
    <property type="entry name" value="CAP_bacterial"/>
    <property type="match status" value="1"/>
</dbReference>
<gene>
    <name evidence="3" type="ORF">Mco01_50490</name>
</gene>
<feature type="region of interest" description="Disordered" evidence="1">
    <location>
        <begin position="47"/>
        <end position="77"/>
    </location>
</feature>
<organism evidence="3 4">
    <name type="scientific">Microbispora corallina</name>
    <dbReference type="NCBI Taxonomy" id="83302"/>
    <lineage>
        <taxon>Bacteria</taxon>
        <taxon>Bacillati</taxon>
        <taxon>Actinomycetota</taxon>
        <taxon>Actinomycetes</taxon>
        <taxon>Streptosporangiales</taxon>
        <taxon>Streptosporangiaceae</taxon>
        <taxon>Microbispora</taxon>
    </lineage>
</organism>
<evidence type="ECO:0000256" key="1">
    <source>
        <dbReference type="SAM" id="MobiDB-lite"/>
    </source>
</evidence>
<proteinExistence type="predicted"/>
<dbReference type="Proteomes" id="UP000603904">
    <property type="component" value="Unassembled WGS sequence"/>
</dbReference>
<name>A0ABQ4G4Q5_9ACTN</name>
<accession>A0ABQ4G4Q5</accession>
<evidence type="ECO:0000313" key="4">
    <source>
        <dbReference type="Proteomes" id="UP000603904"/>
    </source>
</evidence>
<feature type="domain" description="SCP" evidence="2">
    <location>
        <begin position="144"/>
        <end position="247"/>
    </location>
</feature>
<dbReference type="PANTHER" id="PTHR31157:SF1">
    <property type="entry name" value="SCP DOMAIN-CONTAINING PROTEIN"/>
    <property type="match status" value="1"/>
</dbReference>
<evidence type="ECO:0000313" key="3">
    <source>
        <dbReference type="EMBL" id="GIH42049.1"/>
    </source>
</evidence>
<keyword evidence="4" id="KW-1185">Reference proteome</keyword>
<dbReference type="Gene3D" id="3.40.33.10">
    <property type="entry name" value="CAP"/>
    <property type="match status" value="1"/>
</dbReference>